<evidence type="ECO:0000256" key="1">
    <source>
        <dbReference type="SAM" id="MobiDB-lite"/>
    </source>
</evidence>
<gene>
    <name evidence="2" type="ORF">DF3PA_140004</name>
</gene>
<proteinExistence type="predicted"/>
<organism evidence="2 3">
    <name type="scientific">Candidatus Defluviicoccus seviourii</name>
    <dbReference type="NCBI Taxonomy" id="2565273"/>
    <lineage>
        <taxon>Bacteria</taxon>
        <taxon>Pseudomonadati</taxon>
        <taxon>Pseudomonadota</taxon>
        <taxon>Alphaproteobacteria</taxon>
        <taxon>Rhodospirillales</taxon>
        <taxon>Rhodospirillaceae</taxon>
        <taxon>Defluviicoccus</taxon>
    </lineage>
</organism>
<dbReference type="AlphaFoldDB" id="A0A564WDL4"/>
<feature type="region of interest" description="Disordered" evidence="1">
    <location>
        <begin position="47"/>
        <end position="74"/>
    </location>
</feature>
<keyword evidence="3" id="KW-1185">Reference proteome</keyword>
<sequence length="74" mass="8296">MPSSRARAKRSRDFAVFTSLDCFTRFKRVRNDESVVQATKASAIDCRGLTPSQPDRRHCEARAGQPAGGRRMAR</sequence>
<evidence type="ECO:0000313" key="2">
    <source>
        <dbReference type="EMBL" id="VUX45623.1"/>
    </source>
</evidence>
<dbReference type="Proteomes" id="UP000326641">
    <property type="component" value="Unassembled WGS sequence"/>
</dbReference>
<protein>
    <submittedName>
        <fullName evidence="2">Uncharacterized protein</fullName>
    </submittedName>
</protein>
<reference evidence="2" key="1">
    <citation type="submission" date="2018-11" db="EMBL/GenBank/DDBJ databases">
        <authorList>
            <person name="Onetto C."/>
        </authorList>
    </citation>
    <scope>NUCLEOTIDE SEQUENCE [LARGE SCALE GENOMIC DNA]</scope>
</reference>
<dbReference type="EMBL" id="UXAT02000006">
    <property type="protein sequence ID" value="VUX45623.1"/>
    <property type="molecule type" value="Genomic_DNA"/>
</dbReference>
<evidence type="ECO:0000313" key="3">
    <source>
        <dbReference type="Proteomes" id="UP000326641"/>
    </source>
</evidence>
<accession>A0A564WDL4</accession>
<comment type="caution">
    <text evidence="2">The sequence shown here is derived from an EMBL/GenBank/DDBJ whole genome shotgun (WGS) entry which is preliminary data.</text>
</comment>
<name>A0A564WDL4_9PROT</name>